<protein>
    <submittedName>
        <fullName evidence="1">S-adenosyl-L-methionine-dependent methyltransferase</fullName>
    </submittedName>
</protein>
<dbReference type="InterPro" id="IPR029063">
    <property type="entry name" value="SAM-dependent_MTases_sf"/>
</dbReference>
<keyword evidence="1" id="KW-0489">Methyltransferase</keyword>
<organism evidence="1 2">
    <name type="scientific">Mycena sanguinolenta</name>
    <dbReference type="NCBI Taxonomy" id="230812"/>
    <lineage>
        <taxon>Eukaryota</taxon>
        <taxon>Fungi</taxon>
        <taxon>Dikarya</taxon>
        <taxon>Basidiomycota</taxon>
        <taxon>Agaricomycotina</taxon>
        <taxon>Agaricomycetes</taxon>
        <taxon>Agaricomycetidae</taxon>
        <taxon>Agaricales</taxon>
        <taxon>Marasmiineae</taxon>
        <taxon>Mycenaceae</taxon>
        <taxon>Mycena</taxon>
    </lineage>
</organism>
<dbReference type="OrthoDB" id="2410195at2759"/>
<accession>A0A8H6Y033</accession>
<dbReference type="Gene3D" id="3.40.50.150">
    <property type="entry name" value="Vaccinia Virus protein VP39"/>
    <property type="match status" value="1"/>
</dbReference>
<dbReference type="GO" id="GO:0032259">
    <property type="term" value="P:methylation"/>
    <property type="evidence" value="ECO:0007669"/>
    <property type="project" value="UniProtKB-KW"/>
</dbReference>
<dbReference type="PANTHER" id="PTHR43712:SF2">
    <property type="entry name" value="O-METHYLTRANSFERASE CICE"/>
    <property type="match status" value="1"/>
</dbReference>
<reference evidence="1" key="1">
    <citation type="submission" date="2020-05" db="EMBL/GenBank/DDBJ databases">
        <title>Mycena genomes resolve the evolution of fungal bioluminescence.</title>
        <authorList>
            <person name="Tsai I.J."/>
        </authorList>
    </citation>
    <scope>NUCLEOTIDE SEQUENCE</scope>
    <source>
        <strain evidence="1">160909Yilan</strain>
    </source>
</reference>
<keyword evidence="1" id="KW-0808">Transferase</keyword>
<dbReference type="Proteomes" id="UP000623467">
    <property type="component" value="Unassembled WGS sequence"/>
</dbReference>
<dbReference type="EMBL" id="JACAZH010000015">
    <property type="protein sequence ID" value="KAF7349726.1"/>
    <property type="molecule type" value="Genomic_DNA"/>
</dbReference>
<dbReference type="SUPFAM" id="SSF53335">
    <property type="entry name" value="S-adenosyl-L-methionine-dependent methyltransferases"/>
    <property type="match status" value="1"/>
</dbReference>
<sequence length="162" mass="18556">MIQYWKKNLPSHVESQMVDFQGTHLAMNDRRLMPTHILLVHDFHTPQPVANAAVFMLRHIVHNWSDERVVKILRHLRDAAQPTTQHRQDPRERRAYTRVWRGDDPRFDAPIGIGAAATQLGRGQSIGVLLGRVGLCICLYAEREVSDSGLRCIAYWVELSAL</sequence>
<name>A0A8H6Y033_9AGAR</name>
<keyword evidence="2" id="KW-1185">Reference proteome</keyword>
<dbReference type="PANTHER" id="PTHR43712">
    <property type="entry name" value="PUTATIVE (AFU_ORTHOLOGUE AFUA_4G14580)-RELATED"/>
    <property type="match status" value="1"/>
</dbReference>
<comment type="caution">
    <text evidence="1">The sequence shown here is derived from an EMBL/GenBank/DDBJ whole genome shotgun (WGS) entry which is preliminary data.</text>
</comment>
<evidence type="ECO:0000313" key="1">
    <source>
        <dbReference type="EMBL" id="KAF7349726.1"/>
    </source>
</evidence>
<evidence type="ECO:0000313" key="2">
    <source>
        <dbReference type="Proteomes" id="UP000623467"/>
    </source>
</evidence>
<dbReference type="GO" id="GO:0008168">
    <property type="term" value="F:methyltransferase activity"/>
    <property type="evidence" value="ECO:0007669"/>
    <property type="project" value="UniProtKB-KW"/>
</dbReference>
<dbReference type="AlphaFoldDB" id="A0A8H6Y033"/>
<gene>
    <name evidence="1" type="ORF">MSAN_01699400</name>
</gene>
<proteinExistence type="predicted"/>